<evidence type="ECO:0000313" key="4">
    <source>
        <dbReference type="Proteomes" id="UP000008206"/>
    </source>
</evidence>
<dbReference type="Proteomes" id="UP000008206">
    <property type="component" value="Chromosome"/>
</dbReference>
<dbReference type="KEGG" id="cyj:Cyan7822_1919"/>
<dbReference type="STRING" id="497965.Cyan7822_1919"/>
<dbReference type="RefSeq" id="WP_013322009.1">
    <property type="nucleotide sequence ID" value="NC_014501.1"/>
</dbReference>
<accession>E0UAQ1</accession>
<dbReference type="Pfam" id="PF01494">
    <property type="entry name" value="FAD_binding_3"/>
    <property type="match status" value="1"/>
</dbReference>
<organism evidence="3 4">
    <name type="scientific">Gloeothece verrucosa (strain PCC 7822)</name>
    <name type="common">Cyanothece sp. (strain PCC 7822)</name>
    <dbReference type="NCBI Taxonomy" id="497965"/>
    <lineage>
        <taxon>Bacteria</taxon>
        <taxon>Bacillati</taxon>
        <taxon>Cyanobacteriota</taxon>
        <taxon>Cyanophyceae</taxon>
        <taxon>Oscillatoriophycideae</taxon>
        <taxon>Chroococcales</taxon>
        <taxon>Aphanothecaceae</taxon>
        <taxon>Gloeothece</taxon>
        <taxon>Gloeothece verrucosa</taxon>
    </lineage>
</organism>
<dbReference type="InterPro" id="IPR002938">
    <property type="entry name" value="FAD-bd"/>
</dbReference>
<dbReference type="InterPro" id="IPR050816">
    <property type="entry name" value="Flavin-dep_Halogenase_NPB"/>
</dbReference>
<evidence type="ECO:0000259" key="2">
    <source>
        <dbReference type="Pfam" id="PF01494"/>
    </source>
</evidence>
<evidence type="ECO:0000256" key="1">
    <source>
        <dbReference type="ARBA" id="ARBA00038396"/>
    </source>
</evidence>
<dbReference type="GO" id="GO:0071949">
    <property type="term" value="F:FAD binding"/>
    <property type="evidence" value="ECO:0007669"/>
    <property type="project" value="InterPro"/>
</dbReference>
<dbReference type="PRINTS" id="PR00420">
    <property type="entry name" value="RNGMNOXGNASE"/>
</dbReference>
<evidence type="ECO:0000313" key="3">
    <source>
        <dbReference type="EMBL" id="ADN13903.1"/>
    </source>
</evidence>
<dbReference type="eggNOG" id="COG0644">
    <property type="taxonomic scope" value="Bacteria"/>
</dbReference>
<feature type="domain" description="FAD-binding" evidence="2">
    <location>
        <begin position="3"/>
        <end position="346"/>
    </location>
</feature>
<dbReference type="InterPro" id="IPR036188">
    <property type="entry name" value="FAD/NAD-bd_sf"/>
</dbReference>
<sequence>MNYEIAIIGGGPAGASLATYLARAGKSVAIFEKSDFPRFHIGESLLPATMPILQDLGVYERMRSTFLNKPGGCWYYDDTPVMSDFAKCRETASFKDFRHAFMVERGEFDRILLDNARDHGVRVFQHHLVREAIWEGERMTGLQVKDLQTMEGKSIRTEMVFDCSGYRSVIASQRNLRKPNRLKKMAIFAHYRAEALEERLKQGWFVGQMFYDGWLWLIPIDKDRISIGVVTTLDNYKKASISPEQFLDHYIRTLSLTRKGLGKNIERVSDIYLYGNLGYSSERIFGDRWALVGDAAVFIDPCYSSGVHLAMDSAREIARVYLEHGYDARSLQNALSKYEKRLRQHEELVLMLVDSFYMASRNKFLRFLVKNLSKISSLNQKFVHFTGGDLADDPGYIKMTYYTHLAISALANVFQRQPSAAPEKGKSAVLIK</sequence>
<dbReference type="SMR" id="E0UAQ1"/>
<dbReference type="PANTHER" id="PTHR43747:SF1">
    <property type="entry name" value="SLR1998 PROTEIN"/>
    <property type="match status" value="1"/>
</dbReference>
<dbReference type="AlphaFoldDB" id="E0UAQ1"/>
<reference evidence="4" key="1">
    <citation type="journal article" date="2011" name="MBio">
        <title>Novel metabolic attributes of the genus Cyanothece, comprising a group of unicellular nitrogen-fixing Cyanobacteria.</title>
        <authorList>
            <person name="Bandyopadhyay A."/>
            <person name="Elvitigala T."/>
            <person name="Welsh E."/>
            <person name="Stockel J."/>
            <person name="Liberton M."/>
            <person name="Min H."/>
            <person name="Sherman L.A."/>
            <person name="Pakrasi H.B."/>
        </authorList>
    </citation>
    <scope>NUCLEOTIDE SEQUENCE [LARGE SCALE GENOMIC DNA]</scope>
    <source>
        <strain evidence="4">PCC 7822</strain>
    </source>
</reference>
<protein>
    <submittedName>
        <fullName evidence="3">FAD dependent oxidoreductase</fullName>
    </submittedName>
</protein>
<proteinExistence type="inferred from homology"/>
<comment type="similarity">
    <text evidence="1">Belongs to the flavin-dependent halogenase family. Bacterial tryptophan halogenase subfamily.</text>
</comment>
<dbReference type="SUPFAM" id="SSF51905">
    <property type="entry name" value="FAD/NAD(P)-binding domain"/>
    <property type="match status" value="1"/>
</dbReference>
<dbReference type="EMBL" id="CP002198">
    <property type="protein sequence ID" value="ADN13903.1"/>
    <property type="molecule type" value="Genomic_DNA"/>
</dbReference>
<name>E0UAQ1_GLOV7</name>
<dbReference type="PANTHER" id="PTHR43747">
    <property type="entry name" value="FAD-BINDING PROTEIN"/>
    <property type="match status" value="1"/>
</dbReference>
<gene>
    <name evidence="3" type="ordered locus">Cyan7822_1919</name>
</gene>
<dbReference type="Gene3D" id="3.50.50.60">
    <property type="entry name" value="FAD/NAD(P)-binding domain"/>
    <property type="match status" value="1"/>
</dbReference>
<dbReference type="HOGENOM" id="CLU_024648_4_0_3"/>
<keyword evidence="4" id="KW-1185">Reference proteome</keyword>
<dbReference type="OrthoDB" id="9806565at2"/>